<dbReference type="EMBL" id="VEPZ02000133">
    <property type="protein sequence ID" value="KAE8732798.1"/>
    <property type="molecule type" value="Genomic_DNA"/>
</dbReference>
<evidence type="ECO:0000313" key="3">
    <source>
        <dbReference type="EMBL" id="KAE8732798.1"/>
    </source>
</evidence>
<dbReference type="Pfam" id="PF07651">
    <property type="entry name" value="ANTH"/>
    <property type="match status" value="1"/>
</dbReference>
<dbReference type="GO" id="GO:0072583">
    <property type="term" value="P:clathrin-dependent endocytosis"/>
    <property type="evidence" value="ECO:0007669"/>
    <property type="project" value="InterPro"/>
</dbReference>
<proteinExistence type="predicted"/>
<dbReference type="PANTHER" id="PTHR22951">
    <property type="entry name" value="CLATHRIN ASSEMBLY PROTEIN"/>
    <property type="match status" value="1"/>
</dbReference>
<dbReference type="GO" id="GO:0005545">
    <property type="term" value="F:1-phosphatidylinositol binding"/>
    <property type="evidence" value="ECO:0007669"/>
    <property type="project" value="TreeGrafter"/>
</dbReference>
<dbReference type="InterPro" id="IPR045192">
    <property type="entry name" value="AP180-like"/>
</dbReference>
<dbReference type="AlphaFoldDB" id="A0A6A3CZD8"/>
<dbReference type="InterPro" id="IPR011417">
    <property type="entry name" value="ANTH_dom"/>
</dbReference>
<dbReference type="GO" id="GO:0006900">
    <property type="term" value="P:vesicle budding from membrane"/>
    <property type="evidence" value="ECO:0007669"/>
    <property type="project" value="TreeGrafter"/>
</dbReference>
<dbReference type="SUPFAM" id="SSF89009">
    <property type="entry name" value="GAT-like domain"/>
    <property type="match status" value="1"/>
</dbReference>
<evidence type="ECO:0000313" key="4">
    <source>
        <dbReference type="Proteomes" id="UP000436088"/>
    </source>
</evidence>
<organism evidence="3 4">
    <name type="scientific">Hibiscus syriacus</name>
    <name type="common">Rose of Sharon</name>
    <dbReference type="NCBI Taxonomy" id="106335"/>
    <lineage>
        <taxon>Eukaryota</taxon>
        <taxon>Viridiplantae</taxon>
        <taxon>Streptophyta</taxon>
        <taxon>Embryophyta</taxon>
        <taxon>Tracheophyta</taxon>
        <taxon>Spermatophyta</taxon>
        <taxon>Magnoliopsida</taxon>
        <taxon>eudicotyledons</taxon>
        <taxon>Gunneridae</taxon>
        <taxon>Pentapetalae</taxon>
        <taxon>rosids</taxon>
        <taxon>malvids</taxon>
        <taxon>Malvales</taxon>
        <taxon>Malvaceae</taxon>
        <taxon>Malvoideae</taxon>
        <taxon>Hibiscus</taxon>
    </lineage>
</organism>
<comment type="caution">
    <text evidence="3">The sequence shown here is derived from an EMBL/GenBank/DDBJ whole genome shotgun (WGS) entry which is preliminary data.</text>
</comment>
<protein>
    <submittedName>
        <fullName evidence="3">Clathrin assembly protein</fullName>
    </submittedName>
</protein>
<reference evidence="3" key="1">
    <citation type="submission" date="2019-09" db="EMBL/GenBank/DDBJ databases">
        <title>Draft genome information of white flower Hibiscus syriacus.</title>
        <authorList>
            <person name="Kim Y.-M."/>
        </authorList>
    </citation>
    <scope>NUCLEOTIDE SEQUENCE [LARGE SCALE GENOMIC DNA]</scope>
    <source>
        <strain evidence="3">YM2019G1</strain>
    </source>
</reference>
<accession>A0A6A3CZD8</accession>
<feature type="domain" description="AP180 N-terminal homology (ANTH)" evidence="2">
    <location>
        <begin position="120"/>
        <end position="162"/>
    </location>
</feature>
<feature type="compositionally biased region" description="Polar residues" evidence="1">
    <location>
        <begin position="173"/>
        <end position="184"/>
    </location>
</feature>
<dbReference type="GO" id="GO:0005905">
    <property type="term" value="C:clathrin-coated pit"/>
    <property type="evidence" value="ECO:0007669"/>
    <property type="project" value="TreeGrafter"/>
</dbReference>
<dbReference type="GO" id="GO:0048268">
    <property type="term" value="P:clathrin coat assembly"/>
    <property type="evidence" value="ECO:0007669"/>
    <property type="project" value="InterPro"/>
</dbReference>
<name>A0A6A3CZD8_HIBSY</name>
<dbReference type="GO" id="GO:0030136">
    <property type="term" value="C:clathrin-coated vesicle"/>
    <property type="evidence" value="ECO:0007669"/>
    <property type="project" value="TreeGrafter"/>
</dbReference>
<feature type="region of interest" description="Disordered" evidence="1">
    <location>
        <begin position="167"/>
        <end position="187"/>
    </location>
</feature>
<dbReference type="GO" id="GO:0032050">
    <property type="term" value="F:clathrin heavy chain binding"/>
    <property type="evidence" value="ECO:0007669"/>
    <property type="project" value="TreeGrafter"/>
</dbReference>
<gene>
    <name evidence="3" type="ORF">F3Y22_tig00001728pilonHSYRG00031</name>
</gene>
<sequence length="321" mass="35229">MAPSTLRKAIGAVKDQTSIGIAKVASNIASKLEADERWRSDFSRRDLVCYKERKEAGSEGSSHRNRNDRYGGVRYIFRSLSPRPNKYDYGDFKGDNGYGAYGMPRRTRSYGFSIWSTHIKVSASYTSVAKKIDELIAFYNWCKEMSMARSSEYPDVRRITTNSENGSWDAFPSNGQPEVTSAWQTPAADPGKADWELALVESASNLLRQKASLGGGLDPLLLNVMYDQGTVMHHVSIPQLSAGSASRVALLGPGKSTAQVLAFPEPDGTVQNVNQDPFAASFSIPPPSYVQMSDMEKKQHFCCPGTTGLAAICKGWNARSN</sequence>
<evidence type="ECO:0000256" key="1">
    <source>
        <dbReference type="SAM" id="MobiDB-lite"/>
    </source>
</evidence>
<dbReference type="GO" id="GO:0005546">
    <property type="term" value="F:phosphatidylinositol-4,5-bisphosphate binding"/>
    <property type="evidence" value="ECO:0007669"/>
    <property type="project" value="TreeGrafter"/>
</dbReference>
<dbReference type="GO" id="GO:0000149">
    <property type="term" value="F:SNARE binding"/>
    <property type="evidence" value="ECO:0007669"/>
    <property type="project" value="TreeGrafter"/>
</dbReference>
<keyword evidence="4" id="KW-1185">Reference proteome</keyword>
<dbReference type="Proteomes" id="UP000436088">
    <property type="component" value="Unassembled WGS sequence"/>
</dbReference>
<dbReference type="PANTHER" id="PTHR22951:SF13">
    <property type="entry name" value="ASSEMBLY PROTEIN, PUTATIVE, EXPRESSED-RELATED"/>
    <property type="match status" value="1"/>
</dbReference>
<evidence type="ECO:0000259" key="2">
    <source>
        <dbReference type="Pfam" id="PF07651"/>
    </source>
</evidence>